<feature type="compositionally biased region" description="Polar residues" evidence="1">
    <location>
        <begin position="27"/>
        <end position="43"/>
    </location>
</feature>
<feature type="chain" id="PRO_5022708542" description="Lipoprotein" evidence="2">
    <location>
        <begin position="23"/>
        <end position="111"/>
    </location>
</feature>
<dbReference type="OrthoDB" id="1449293at2"/>
<evidence type="ECO:0008006" key="5">
    <source>
        <dbReference type="Google" id="ProtNLM"/>
    </source>
</evidence>
<evidence type="ECO:0000256" key="1">
    <source>
        <dbReference type="SAM" id="MobiDB-lite"/>
    </source>
</evidence>
<accession>A0A5B8VDN3</accession>
<organism evidence="3 4">
    <name type="scientific">Panacibacter ginsenosidivorans</name>
    <dbReference type="NCBI Taxonomy" id="1813871"/>
    <lineage>
        <taxon>Bacteria</taxon>
        <taxon>Pseudomonadati</taxon>
        <taxon>Bacteroidota</taxon>
        <taxon>Chitinophagia</taxon>
        <taxon>Chitinophagales</taxon>
        <taxon>Chitinophagaceae</taxon>
        <taxon>Panacibacter</taxon>
    </lineage>
</organism>
<proteinExistence type="predicted"/>
<dbReference type="RefSeq" id="WP_147190342.1">
    <property type="nucleotide sequence ID" value="NZ_CP042435.1"/>
</dbReference>
<keyword evidence="4" id="KW-1185">Reference proteome</keyword>
<feature type="signal peptide" evidence="2">
    <location>
        <begin position="1"/>
        <end position="22"/>
    </location>
</feature>
<protein>
    <recommendedName>
        <fullName evidence="5">Lipoprotein</fullName>
    </recommendedName>
</protein>
<dbReference type="KEGG" id="pgin:FRZ67_14145"/>
<gene>
    <name evidence="3" type="ORF">FRZ67_14145</name>
</gene>
<keyword evidence="2" id="KW-0732">Signal</keyword>
<feature type="region of interest" description="Disordered" evidence="1">
    <location>
        <begin position="21"/>
        <end position="43"/>
    </location>
</feature>
<reference evidence="3 4" key="1">
    <citation type="journal article" date="2016" name="Int. J. Syst. Evol. Microbiol.">
        <title>Panacibacter ginsenosidivorans gen. nov., sp. nov., with ginsenoside converting activity isolated from soil of a ginseng field.</title>
        <authorList>
            <person name="Siddiqi M.Z."/>
            <person name="Muhammad Shafi S."/>
            <person name="Choi K.D."/>
            <person name="Im W.T."/>
        </authorList>
    </citation>
    <scope>NUCLEOTIDE SEQUENCE [LARGE SCALE GENOMIC DNA]</scope>
    <source>
        <strain evidence="3 4">Gsoil1550</strain>
    </source>
</reference>
<evidence type="ECO:0000256" key="2">
    <source>
        <dbReference type="SAM" id="SignalP"/>
    </source>
</evidence>
<dbReference type="Proteomes" id="UP000321533">
    <property type="component" value="Chromosome"/>
</dbReference>
<dbReference type="EMBL" id="CP042435">
    <property type="protein sequence ID" value="QEC68388.1"/>
    <property type="molecule type" value="Genomic_DNA"/>
</dbReference>
<dbReference type="PROSITE" id="PS51257">
    <property type="entry name" value="PROKAR_LIPOPROTEIN"/>
    <property type="match status" value="1"/>
</dbReference>
<name>A0A5B8VDN3_9BACT</name>
<evidence type="ECO:0000313" key="4">
    <source>
        <dbReference type="Proteomes" id="UP000321533"/>
    </source>
</evidence>
<sequence length="111" mass="11961">MKNVFLTLLTAALLITSCSKTADKESAVNTSDNSSEKSTGTITGLNPDKCACCWGWLVNIDGKEYKFDKIPEGSSLNVNNISYPTKVKIEWKDAGGDCSGKLIEVLNISPL</sequence>
<evidence type="ECO:0000313" key="3">
    <source>
        <dbReference type="EMBL" id="QEC68388.1"/>
    </source>
</evidence>
<dbReference type="AlphaFoldDB" id="A0A5B8VDN3"/>